<dbReference type="EMBL" id="JARBJD010000090">
    <property type="protein sequence ID" value="KAK2953522.1"/>
    <property type="molecule type" value="Genomic_DNA"/>
</dbReference>
<feature type="compositionally biased region" description="Polar residues" evidence="1">
    <location>
        <begin position="411"/>
        <end position="440"/>
    </location>
</feature>
<feature type="compositionally biased region" description="Low complexity" evidence="1">
    <location>
        <begin position="379"/>
        <end position="396"/>
    </location>
</feature>
<protein>
    <submittedName>
        <fullName evidence="2">Uncharacterized protein</fullName>
    </submittedName>
</protein>
<feature type="compositionally biased region" description="Low complexity" evidence="1">
    <location>
        <begin position="458"/>
        <end position="471"/>
    </location>
</feature>
<name>A0ABQ9XQ58_9EUKA</name>
<feature type="region of interest" description="Disordered" evidence="1">
    <location>
        <begin position="364"/>
        <end position="529"/>
    </location>
</feature>
<evidence type="ECO:0000313" key="2">
    <source>
        <dbReference type="EMBL" id="KAK2953522.1"/>
    </source>
</evidence>
<keyword evidence="3" id="KW-1185">Reference proteome</keyword>
<feature type="region of interest" description="Disordered" evidence="1">
    <location>
        <begin position="198"/>
        <end position="295"/>
    </location>
</feature>
<gene>
    <name evidence="2" type="ORF">BLNAU_11522</name>
</gene>
<feature type="compositionally biased region" description="Polar residues" evidence="1">
    <location>
        <begin position="198"/>
        <end position="231"/>
    </location>
</feature>
<feature type="compositionally biased region" description="Polar residues" evidence="1">
    <location>
        <begin position="501"/>
        <end position="512"/>
    </location>
</feature>
<organism evidence="2 3">
    <name type="scientific">Blattamonas nauphoetae</name>
    <dbReference type="NCBI Taxonomy" id="2049346"/>
    <lineage>
        <taxon>Eukaryota</taxon>
        <taxon>Metamonada</taxon>
        <taxon>Preaxostyla</taxon>
        <taxon>Oxymonadida</taxon>
        <taxon>Blattamonas</taxon>
    </lineage>
</organism>
<accession>A0ABQ9XQ58</accession>
<sequence>MDGEQALIGGRLLPFHNHSLLSHPLNLNQQLPKPRQLRKKKKLLLCMANLNSSGQIHIRIHSMRIGGRKLNKKPKAKNRQLHKAHHHSSPKLLVQLNPMFNEHHHLNLLNEQQKKITQMSVTQKLYTPTDHKKAVAIQIQLNSPLHPISTIRTNHRSNDHLFEKNMFQEEDRPKTLRKTGGNCMPFFVFTSFYHHTFSDSSPTQRSMTQPDKQRTTQQPKFSYTPSSPTDADTTRPESQTGRKRDYPPKSERTHHERAGDHPREDRRERKPQDTRTNDEEDSDGEIVFGSDDHKSPTLVISTDIQQPHQASPITFSFQPPVGTTSTFSYPLILNPNPDRPSLGFTQSGQYNPNAVSVQIDPSGAFFTPQKQESGFHSITLSQSTPSQHSPQQTVSTLHKNQNQPPLLGKGSANQFQAESKTVPSGTRNPPTSHSSANGSSIPALHIPEQKIGDTTDGTPIFTPNIPIFTPTQPAHSSMQGTSNLQLPAASFCPNPRFNENIGRQQQWSNSSERPPLFASPPQPSQSNTL</sequence>
<proteinExistence type="predicted"/>
<reference evidence="2 3" key="1">
    <citation type="journal article" date="2022" name="bioRxiv">
        <title>Genomics of Preaxostyla Flagellates Illuminates Evolutionary Transitions and the Path Towards Mitochondrial Loss.</title>
        <authorList>
            <person name="Novak L.V.F."/>
            <person name="Treitli S.C."/>
            <person name="Pyrih J."/>
            <person name="Halakuc P."/>
            <person name="Pipaliya S.V."/>
            <person name="Vacek V."/>
            <person name="Brzon O."/>
            <person name="Soukal P."/>
            <person name="Eme L."/>
            <person name="Dacks J.B."/>
            <person name="Karnkowska A."/>
            <person name="Elias M."/>
            <person name="Hampl V."/>
        </authorList>
    </citation>
    <scope>NUCLEOTIDE SEQUENCE [LARGE SCALE GENOMIC DNA]</scope>
    <source>
        <strain evidence="2">NAU3</strain>
        <tissue evidence="2">Gut</tissue>
    </source>
</reference>
<feature type="compositionally biased region" description="Basic and acidic residues" evidence="1">
    <location>
        <begin position="232"/>
        <end position="277"/>
    </location>
</feature>
<dbReference type="Proteomes" id="UP001281761">
    <property type="component" value="Unassembled WGS sequence"/>
</dbReference>
<feature type="compositionally biased region" description="Polar residues" evidence="1">
    <location>
        <begin position="368"/>
        <end position="378"/>
    </location>
</feature>
<evidence type="ECO:0000256" key="1">
    <source>
        <dbReference type="SAM" id="MobiDB-lite"/>
    </source>
</evidence>
<feature type="compositionally biased region" description="Polar residues" evidence="1">
    <location>
        <begin position="472"/>
        <end position="485"/>
    </location>
</feature>
<comment type="caution">
    <text evidence="2">The sequence shown here is derived from an EMBL/GenBank/DDBJ whole genome shotgun (WGS) entry which is preliminary data.</text>
</comment>
<evidence type="ECO:0000313" key="3">
    <source>
        <dbReference type="Proteomes" id="UP001281761"/>
    </source>
</evidence>